<evidence type="ECO:0000256" key="5">
    <source>
        <dbReference type="ARBA" id="ARBA00022553"/>
    </source>
</evidence>
<evidence type="ECO:0000256" key="3">
    <source>
        <dbReference type="ARBA" id="ARBA00012438"/>
    </source>
</evidence>
<dbReference type="GO" id="GO:0009881">
    <property type="term" value="F:photoreceptor activity"/>
    <property type="evidence" value="ECO:0007669"/>
    <property type="project" value="UniProtKB-KW"/>
</dbReference>
<gene>
    <name evidence="13" type="ORF">N180_19150</name>
</gene>
<dbReference type="GO" id="GO:0000155">
    <property type="term" value="F:phosphorelay sensor kinase activity"/>
    <property type="evidence" value="ECO:0007669"/>
    <property type="project" value="InterPro"/>
</dbReference>
<dbReference type="GO" id="GO:0006355">
    <property type="term" value="P:regulation of DNA-templated transcription"/>
    <property type="evidence" value="ECO:0007669"/>
    <property type="project" value="InterPro"/>
</dbReference>
<dbReference type="SMART" id="SM00387">
    <property type="entry name" value="HATPase_c"/>
    <property type="match status" value="1"/>
</dbReference>
<dbReference type="InterPro" id="IPR036890">
    <property type="entry name" value="HATPase_C_sf"/>
</dbReference>
<dbReference type="Pfam" id="PF00360">
    <property type="entry name" value="PHY"/>
    <property type="match status" value="1"/>
</dbReference>
<dbReference type="EC" id="2.7.13.3" evidence="3"/>
<evidence type="ECO:0000313" key="14">
    <source>
        <dbReference type="Proteomes" id="UP000028007"/>
    </source>
</evidence>
<dbReference type="GO" id="GO:0030295">
    <property type="term" value="F:protein kinase activator activity"/>
    <property type="evidence" value="ECO:0007669"/>
    <property type="project" value="TreeGrafter"/>
</dbReference>
<dbReference type="InterPro" id="IPR050351">
    <property type="entry name" value="BphY/WalK/GraS-like"/>
</dbReference>
<keyword evidence="4" id="KW-0600">Photoreceptor protein</keyword>
<dbReference type="SUPFAM" id="SSF47384">
    <property type="entry name" value="Homodimeric domain of signal transducing histidine kinase"/>
    <property type="match status" value="1"/>
</dbReference>
<dbReference type="InterPro" id="IPR003594">
    <property type="entry name" value="HATPase_dom"/>
</dbReference>
<protein>
    <recommendedName>
        <fullName evidence="3">histidine kinase</fullName>
        <ecNumber evidence="3">2.7.13.3</ecNumber>
    </recommendedName>
</protein>
<evidence type="ECO:0000256" key="6">
    <source>
        <dbReference type="ARBA" id="ARBA00022606"/>
    </source>
</evidence>
<dbReference type="InterPro" id="IPR003018">
    <property type="entry name" value="GAF"/>
</dbReference>
<dbReference type="Gene3D" id="3.30.565.10">
    <property type="entry name" value="Histidine kinase-like ATPase, C-terminal domain"/>
    <property type="match status" value="1"/>
</dbReference>
<dbReference type="SUPFAM" id="SSF55781">
    <property type="entry name" value="GAF domain-like"/>
    <property type="match status" value="2"/>
</dbReference>
<keyword evidence="10" id="KW-0675">Receptor</keyword>
<evidence type="ECO:0000256" key="7">
    <source>
        <dbReference type="ARBA" id="ARBA00022679"/>
    </source>
</evidence>
<dbReference type="RefSeq" id="WP_051760086.1">
    <property type="nucleotide sequence ID" value="NZ_JNFF01000087.1"/>
</dbReference>
<dbReference type="Pfam" id="PF00512">
    <property type="entry name" value="HisKA"/>
    <property type="match status" value="1"/>
</dbReference>
<comment type="caution">
    <text evidence="13">The sequence shown here is derived from an EMBL/GenBank/DDBJ whole genome shotgun (WGS) entry which is preliminary data.</text>
</comment>
<dbReference type="Gene3D" id="1.10.287.130">
    <property type="match status" value="1"/>
</dbReference>
<dbReference type="GO" id="GO:0000156">
    <property type="term" value="F:phosphorelay response regulator activity"/>
    <property type="evidence" value="ECO:0007669"/>
    <property type="project" value="TreeGrafter"/>
</dbReference>
<dbReference type="SUPFAM" id="SSF55874">
    <property type="entry name" value="ATPase domain of HSP90 chaperone/DNA topoisomerase II/histidine kinase"/>
    <property type="match status" value="1"/>
</dbReference>
<dbReference type="InterPro" id="IPR035965">
    <property type="entry name" value="PAS-like_dom_sf"/>
</dbReference>
<dbReference type="FunFam" id="3.30.565.10:FF:000006">
    <property type="entry name" value="Sensor histidine kinase WalK"/>
    <property type="match status" value="1"/>
</dbReference>
<comment type="similarity">
    <text evidence="2">In the N-terminal section; belongs to the phytochrome family.</text>
</comment>
<dbReference type="PANTHER" id="PTHR42878">
    <property type="entry name" value="TWO-COMPONENT HISTIDINE KINASE"/>
    <property type="match status" value="1"/>
</dbReference>
<dbReference type="Pfam" id="PF08446">
    <property type="entry name" value="PAS_2"/>
    <property type="match status" value="1"/>
</dbReference>
<dbReference type="Gene3D" id="3.30.450.20">
    <property type="entry name" value="PAS domain"/>
    <property type="match status" value="1"/>
</dbReference>
<dbReference type="InterPro" id="IPR029016">
    <property type="entry name" value="GAF-like_dom_sf"/>
</dbReference>
<dbReference type="AlphaFoldDB" id="A0A081PED0"/>
<dbReference type="InterPro" id="IPR013515">
    <property type="entry name" value="Phytochrome_cen-reg"/>
</dbReference>
<dbReference type="Proteomes" id="UP000028007">
    <property type="component" value="Unassembled WGS sequence"/>
</dbReference>
<dbReference type="InterPro" id="IPR003661">
    <property type="entry name" value="HisK_dim/P_dom"/>
</dbReference>
<dbReference type="PROSITE" id="PS50046">
    <property type="entry name" value="PHYTOCHROME_2"/>
    <property type="match status" value="1"/>
</dbReference>
<evidence type="ECO:0000259" key="11">
    <source>
        <dbReference type="PROSITE" id="PS50046"/>
    </source>
</evidence>
<dbReference type="SMART" id="SM00388">
    <property type="entry name" value="HisKA"/>
    <property type="match status" value="1"/>
</dbReference>
<accession>A0A081PED0</accession>
<evidence type="ECO:0000256" key="1">
    <source>
        <dbReference type="ARBA" id="ARBA00000085"/>
    </source>
</evidence>
<feature type="domain" description="Phytochrome chromophore attachment site" evidence="11">
    <location>
        <begin position="143"/>
        <end position="299"/>
    </location>
</feature>
<dbReference type="OrthoDB" id="9766459at2"/>
<dbReference type="InterPro" id="IPR013654">
    <property type="entry name" value="PAS_2"/>
</dbReference>
<organism evidence="13 14">
    <name type="scientific">Pedobacter antarcticus 4BY</name>
    <dbReference type="NCBI Taxonomy" id="1358423"/>
    <lineage>
        <taxon>Bacteria</taxon>
        <taxon>Pseudomonadati</taxon>
        <taxon>Bacteroidota</taxon>
        <taxon>Sphingobacteriia</taxon>
        <taxon>Sphingobacteriales</taxon>
        <taxon>Sphingobacteriaceae</taxon>
        <taxon>Pedobacter</taxon>
    </lineage>
</organism>
<dbReference type="CDD" id="cd00082">
    <property type="entry name" value="HisKA"/>
    <property type="match status" value="1"/>
</dbReference>
<evidence type="ECO:0000313" key="13">
    <source>
        <dbReference type="EMBL" id="KEQ29053.1"/>
    </source>
</evidence>
<dbReference type="PROSITE" id="PS50109">
    <property type="entry name" value="HIS_KIN"/>
    <property type="match status" value="1"/>
</dbReference>
<evidence type="ECO:0000256" key="9">
    <source>
        <dbReference type="ARBA" id="ARBA00022991"/>
    </source>
</evidence>
<evidence type="ECO:0000256" key="2">
    <source>
        <dbReference type="ARBA" id="ARBA00006402"/>
    </source>
</evidence>
<dbReference type="InterPro" id="IPR001294">
    <property type="entry name" value="Phytochrome"/>
</dbReference>
<keyword evidence="7" id="KW-0808">Transferase</keyword>
<dbReference type="SMART" id="SM00065">
    <property type="entry name" value="GAF"/>
    <property type="match status" value="1"/>
</dbReference>
<keyword evidence="9" id="KW-0157">Chromophore</keyword>
<dbReference type="GO" id="GO:0007234">
    <property type="term" value="P:osmosensory signaling via phosphorelay pathway"/>
    <property type="evidence" value="ECO:0007669"/>
    <property type="project" value="TreeGrafter"/>
</dbReference>
<dbReference type="PANTHER" id="PTHR42878:SF15">
    <property type="entry name" value="BACTERIOPHYTOCHROME"/>
    <property type="match status" value="1"/>
</dbReference>
<keyword evidence="5" id="KW-0597">Phosphoprotein</keyword>
<evidence type="ECO:0000256" key="4">
    <source>
        <dbReference type="ARBA" id="ARBA00022543"/>
    </source>
</evidence>
<dbReference type="InterPro" id="IPR043150">
    <property type="entry name" value="Phytochrome_PHY_sf"/>
</dbReference>
<evidence type="ECO:0000259" key="12">
    <source>
        <dbReference type="PROSITE" id="PS50109"/>
    </source>
</evidence>
<dbReference type="GO" id="GO:0009584">
    <property type="term" value="P:detection of visible light"/>
    <property type="evidence" value="ECO:0007669"/>
    <property type="project" value="InterPro"/>
</dbReference>
<dbReference type="eggNOG" id="COG4251">
    <property type="taxonomic scope" value="Bacteria"/>
</dbReference>
<dbReference type="Gene3D" id="3.30.450.40">
    <property type="match status" value="1"/>
</dbReference>
<dbReference type="CDD" id="cd00075">
    <property type="entry name" value="HATPase"/>
    <property type="match status" value="1"/>
</dbReference>
<dbReference type="InterPro" id="IPR016132">
    <property type="entry name" value="Phyto_chromo_attachment"/>
</dbReference>
<dbReference type="Pfam" id="PF01590">
    <property type="entry name" value="GAF"/>
    <property type="match status" value="1"/>
</dbReference>
<keyword evidence="6" id="KW-0716">Sensory transduction</keyword>
<reference evidence="13 14" key="1">
    <citation type="journal article" date="1992" name="Int. J. Syst. Bacteriol.">
        <title>Sphingobacterium antarcticus sp. nov. a Psychrotrophic Bacterium from the Soils of Schirmacher Oasis, Antarctica.</title>
        <authorList>
            <person name="Shivaji S."/>
            <person name="Ray M.K."/>
            <person name="Rao N.S."/>
            <person name="Saiserr L."/>
            <person name="Jagannadham M.V."/>
            <person name="Kumar G.S."/>
            <person name="Reddy G."/>
            <person name="Bhargava P.M."/>
        </authorList>
    </citation>
    <scope>NUCLEOTIDE SEQUENCE [LARGE SCALE GENOMIC DNA]</scope>
    <source>
        <strain evidence="13 14">4BY</strain>
    </source>
</reference>
<dbReference type="Pfam" id="PF02518">
    <property type="entry name" value="HATPase_c"/>
    <property type="match status" value="1"/>
</dbReference>
<keyword evidence="8" id="KW-0418">Kinase</keyword>
<keyword evidence="14" id="KW-1185">Reference proteome</keyword>
<comment type="catalytic activity">
    <reaction evidence="1">
        <text>ATP + protein L-histidine = ADP + protein N-phospho-L-histidine.</text>
        <dbReference type="EC" id="2.7.13.3"/>
    </reaction>
</comment>
<dbReference type="Gene3D" id="3.30.450.270">
    <property type="match status" value="1"/>
</dbReference>
<dbReference type="InterPro" id="IPR005467">
    <property type="entry name" value="His_kinase_dom"/>
</dbReference>
<feature type="domain" description="Histidine kinase" evidence="12">
    <location>
        <begin position="525"/>
        <end position="737"/>
    </location>
</feature>
<dbReference type="InterPro" id="IPR036097">
    <property type="entry name" value="HisK_dim/P_sf"/>
</dbReference>
<dbReference type="PRINTS" id="PR01033">
    <property type="entry name" value="PHYTOCHROME"/>
</dbReference>
<evidence type="ECO:0000256" key="10">
    <source>
        <dbReference type="ARBA" id="ARBA00023170"/>
    </source>
</evidence>
<proteinExistence type="inferred from homology"/>
<name>A0A081PED0_9SPHI</name>
<dbReference type="EMBL" id="JNFF01000087">
    <property type="protein sequence ID" value="KEQ29053.1"/>
    <property type="molecule type" value="Genomic_DNA"/>
</dbReference>
<dbReference type="SUPFAM" id="SSF55785">
    <property type="entry name" value="PYP-like sensor domain (PAS domain)"/>
    <property type="match status" value="1"/>
</dbReference>
<evidence type="ECO:0000256" key="8">
    <source>
        <dbReference type="ARBA" id="ARBA00022777"/>
    </source>
</evidence>
<sequence>MSEFQIDLSNCDKEPIHIPGAIQSHGFLLVIDQQMKIRFQSEGLNNFIPDVNPNLLDQFIEVLEPKLGLEPGFIAQLIKIGKQNNFENINPYTVNLGDGHYYLIISISADYYMLEFEPVAADSEPNLQNMVGSSVSEMLADKNLKVLLDNSAKQVKKIINYDRVMIYRFASDGHGEVVAEAKNEDLDPWVGLHYPAADIPKQARELYKLNLTRLIADVDAVPFKITADSAKRPPLDLTYSQLRAVSPIHIQYLKNMGVASSFSISLIYKGELWGLIACHNYTTKFISYKSRTYAQLIGQILSSALEFRQDEENEFINKSFSTSLEKITKLLQENEFVEDALTQGRTMILSLTHAEGVVVNYNQKQTKIGRLPTDDQLRRLLEWAKDTIIDSIYYTDNLSAVYPPAADFIDVGSGILICTLSRELREFMIWFKPEKLQMVKWAGDPQKPVEFDPKGLSVISPRNSFAVWTQEVTGKSESWMQEEINSVIKLRDEIIYVVNQKAGALRLLNERLKDAYAELDTFSYTISHDLKNPLAVIKSYTQLAKKDKNISPLTQNFLSRVEDKANRMTDMISEILEYSRIGRIELEFQPVYTGQLIDDLIKDLTFVYKDLDLEFIVGDTPEISGDPTMLSQVFANLISNAVKYSQHAKPAQVRISGTSNAKETTYAISDNGMGIAAHDIPKIFELFNRLDSAKDIEGSGVGLAIVSRIIAKHNGRITVESELGKGSTFTIVFANAETAADPEIIIGDV</sequence>